<keyword evidence="2" id="KW-1185">Reference proteome</keyword>
<organism evidence="1 2">
    <name type="scientific">Stylophora pistillata</name>
    <name type="common">Smooth cauliflower coral</name>
    <dbReference type="NCBI Taxonomy" id="50429"/>
    <lineage>
        <taxon>Eukaryota</taxon>
        <taxon>Metazoa</taxon>
        <taxon>Cnidaria</taxon>
        <taxon>Anthozoa</taxon>
        <taxon>Hexacorallia</taxon>
        <taxon>Scleractinia</taxon>
        <taxon>Astrocoeniina</taxon>
        <taxon>Pocilloporidae</taxon>
        <taxon>Stylophora</taxon>
    </lineage>
</organism>
<gene>
    <name evidence="1" type="ORF">AWC38_SpisGene9007</name>
</gene>
<protein>
    <recommendedName>
        <fullName evidence="3">DNA-directed DNA polymerase</fullName>
    </recommendedName>
</protein>
<evidence type="ECO:0000313" key="1">
    <source>
        <dbReference type="EMBL" id="PFX26294.1"/>
    </source>
</evidence>
<dbReference type="AlphaFoldDB" id="A0A2B4S6J4"/>
<dbReference type="EMBL" id="LSMT01000129">
    <property type="protein sequence ID" value="PFX26294.1"/>
    <property type="molecule type" value="Genomic_DNA"/>
</dbReference>
<reference evidence="2" key="1">
    <citation type="journal article" date="2017" name="bioRxiv">
        <title>Comparative analysis of the genomes of Stylophora pistillata and Acropora digitifera provides evidence for extensive differences between species of corals.</title>
        <authorList>
            <person name="Voolstra C.R."/>
            <person name="Li Y."/>
            <person name="Liew Y.J."/>
            <person name="Baumgarten S."/>
            <person name="Zoccola D."/>
            <person name="Flot J.-F."/>
            <person name="Tambutte S."/>
            <person name="Allemand D."/>
            <person name="Aranda M."/>
        </authorList>
    </citation>
    <scope>NUCLEOTIDE SEQUENCE [LARGE SCALE GENOMIC DNA]</scope>
</reference>
<name>A0A2B4S6J4_STYPI</name>
<evidence type="ECO:0008006" key="3">
    <source>
        <dbReference type="Google" id="ProtNLM"/>
    </source>
</evidence>
<accession>A0A2B4S6J4</accession>
<dbReference type="Proteomes" id="UP000225706">
    <property type="component" value="Unassembled WGS sequence"/>
</dbReference>
<sequence length="368" mass="42411">MGKYRGVAHYKCNLQFKKPKFTPVILHNLAGYDFYLFVKNLGKTEGKIKCIPNNEKSYISFSKDILVASSHDKEDEFKEFRKVCFENDDLYPAWYYTAPVLARDAALKQTPRSAYKPSESSDDSDNETLRSDSIKDKLNEFLSIRDISPIRSKPKTTWHLTKERTKRHYVRRARQAVPGVIEEIVPEDTRSLWEALLSSKACGFPLDTKDHADVTLIEALTGYYNNAGPWITRRKILSILADIISFKWLKKWIPDLTCYRFDIARDHQLLHGRGALVSTTQYTRTYIAPGQLSHFINFITSTHIIQDLPFSEKKLKLSSNEELTIPNVIRSVIPAQIVSQYEELCRSCTMSDFLSNVIEITVQNLEKL</sequence>
<evidence type="ECO:0000313" key="2">
    <source>
        <dbReference type="Proteomes" id="UP000225706"/>
    </source>
</evidence>
<dbReference type="PANTHER" id="PTHR31511">
    <property type="entry name" value="PROTEIN CBG23764"/>
    <property type="match status" value="1"/>
</dbReference>
<comment type="caution">
    <text evidence="1">The sequence shown here is derived from an EMBL/GenBank/DDBJ whole genome shotgun (WGS) entry which is preliminary data.</text>
</comment>
<dbReference type="OrthoDB" id="5986202at2759"/>
<proteinExistence type="predicted"/>
<dbReference type="PANTHER" id="PTHR31511:SF12">
    <property type="entry name" value="RHO TERMINATION FACTOR N-TERMINAL DOMAIN-CONTAINING PROTEIN"/>
    <property type="match status" value="1"/>
</dbReference>